<gene>
    <name evidence="2" type="ORF">A3B54_02880</name>
</gene>
<dbReference type="AlphaFoldDB" id="A0A1F5H567"/>
<protein>
    <submittedName>
        <fullName evidence="2">Uncharacterized protein</fullName>
    </submittedName>
</protein>
<feature type="transmembrane region" description="Helical" evidence="1">
    <location>
        <begin position="12"/>
        <end position="35"/>
    </location>
</feature>
<evidence type="ECO:0000313" key="2">
    <source>
        <dbReference type="EMBL" id="OGD99303.1"/>
    </source>
</evidence>
<comment type="caution">
    <text evidence="2">The sequence shown here is derived from an EMBL/GenBank/DDBJ whole genome shotgun (WGS) entry which is preliminary data.</text>
</comment>
<evidence type="ECO:0000313" key="3">
    <source>
        <dbReference type="Proteomes" id="UP000177039"/>
    </source>
</evidence>
<reference evidence="2 3" key="1">
    <citation type="journal article" date="2016" name="Nat. Commun.">
        <title>Thousands of microbial genomes shed light on interconnected biogeochemical processes in an aquifer system.</title>
        <authorList>
            <person name="Anantharaman K."/>
            <person name="Brown C.T."/>
            <person name="Hug L.A."/>
            <person name="Sharon I."/>
            <person name="Castelle C.J."/>
            <person name="Probst A.J."/>
            <person name="Thomas B.C."/>
            <person name="Singh A."/>
            <person name="Wilkins M.J."/>
            <person name="Karaoz U."/>
            <person name="Brodie E.L."/>
            <person name="Williams K.H."/>
            <person name="Hubbard S.S."/>
            <person name="Banfield J.F."/>
        </authorList>
    </citation>
    <scope>NUCLEOTIDE SEQUENCE [LARGE SCALE GENOMIC DNA]</scope>
</reference>
<dbReference type="Proteomes" id="UP000177039">
    <property type="component" value="Unassembled WGS sequence"/>
</dbReference>
<accession>A0A1F5H567</accession>
<keyword evidence="1" id="KW-1133">Transmembrane helix</keyword>
<sequence length="75" mass="8323">MPIDDLTNGLQVILGVKAFFVLFLIFFAIFALILFRQIQLMGRSLPTVINPYLAFVAILHLGVSLALLFVVIGVF</sequence>
<proteinExistence type="predicted"/>
<keyword evidence="1" id="KW-0812">Transmembrane</keyword>
<organism evidence="2 3">
    <name type="scientific">Candidatus Curtissbacteria bacterium RIFCSPLOWO2_01_FULL_42_50</name>
    <dbReference type="NCBI Taxonomy" id="1797730"/>
    <lineage>
        <taxon>Bacteria</taxon>
        <taxon>Candidatus Curtissiibacteriota</taxon>
    </lineage>
</organism>
<feature type="transmembrane region" description="Helical" evidence="1">
    <location>
        <begin position="47"/>
        <end position="72"/>
    </location>
</feature>
<dbReference type="InterPro" id="IPR043716">
    <property type="entry name" value="DUF5657"/>
</dbReference>
<name>A0A1F5H567_9BACT</name>
<evidence type="ECO:0000256" key="1">
    <source>
        <dbReference type="SAM" id="Phobius"/>
    </source>
</evidence>
<dbReference type="Pfam" id="PF18901">
    <property type="entry name" value="DUF5657"/>
    <property type="match status" value="1"/>
</dbReference>
<keyword evidence="1" id="KW-0472">Membrane</keyword>
<dbReference type="EMBL" id="MFBT01000019">
    <property type="protein sequence ID" value="OGD99303.1"/>
    <property type="molecule type" value="Genomic_DNA"/>
</dbReference>